<evidence type="ECO:0000256" key="5">
    <source>
        <dbReference type="ARBA" id="ARBA00022692"/>
    </source>
</evidence>
<comment type="pathway">
    <text evidence="3 10">Protein modification; protein glycosylation.</text>
</comment>
<evidence type="ECO:0000256" key="2">
    <source>
        <dbReference type="ARBA" id="ARBA00004115"/>
    </source>
</evidence>
<protein>
    <recommendedName>
        <fullName evidence="10">Dolichyl-diphosphooligosaccharide--protein glycosyltransferase subunit 1</fullName>
    </recommendedName>
</protein>
<dbReference type="GO" id="GO:0008250">
    <property type="term" value="C:oligosaccharyltransferase complex"/>
    <property type="evidence" value="ECO:0007669"/>
    <property type="project" value="UniProtKB-UniRule"/>
</dbReference>
<evidence type="ECO:0000256" key="7">
    <source>
        <dbReference type="ARBA" id="ARBA00022824"/>
    </source>
</evidence>
<keyword evidence="9" id="KW-0472">Membrane</keyword>
<dbReference type="GO" id="GO:0018279">
    <property type="term" value="P:protein N-linked glycosylation via asparagine"/>
    <property type="evidence" value="ECO:0007669"/>
    <property type="project" value="TreeGrafter"/>
</dbReference>
<comment type="function">
    <text evidence="1 10">Subunit of the oligosaccharyl transferase (OST) complex that catalyzes the initial transfer of a defined glycan (Glc(3)Man(9)GlcNAc(2) in eukaryotes) from the lipid carrier dolichol-pyrophosphate to an asparagine residue within an Asn-X-Ser/Thr consensus motif in nascent polypeptide chains, the first step in protein N-glycosylation. N-glycosylation occurs cotranslationally and the complex associates with the Sec61 complex at the channel-forming translocon complex that mediates protein translocation across the endoplasmic reticulum (ER). All subunits are required for a maximal enzyme activity.</text>
</comment>
<dbReference type="PANTHER" id="PTHR21049">
    <property type="entry name" value="RIBOPHORIN I"/>
    <property type="match status" value="1"/>
</dbReference>
<keyword evidence="13" id="KW-1185">Reference proteome</keyword>
<reference evidence="12 13" key="1">
    <citation type="submission" date="2020-11" db="EMBL/GenBank/DDBJ databases">
        <title>Kefir isolates.</title>
        <authorList>
            <person name="Marcisauskas S."/>
            <person name="Kim Y."/>
            <person name="Blasche S."/>
        </authorList>
    </citation>
    <scope>NUCLEOTIDE SEQUENCE [LARGE SCALE GENOMIC DNA]</scope>
    <source>
        <strain evidence="12 13">KR</strain>
    </source>
</reference>
<dbReference type="PANTHER" id="PTHR21049:SF0">
    <property type="entry name" value="DOLICHYL-DIPHOSPHOOLIGOSACCHARIDE--PROTEIN GLYCOSYLTRANSFERASE SUBUNIT 1"/>
    <property type="match status" value="1"/>
</dbReference>
<comment type="subunit">
    <text evidence="10">Component of the oligosaccharyltransferase (OST) complex.</text>
</comment>
<feature type="signal peptide" evidence="10">
    <location>
        <begin position="1"/>
        <end position="28"/>
    </location>
</feature>
<evidence type="ECO:0000256" key="11">
    <source>
        <dbReference type="SAM" id="MobiDB-lite"/>
    </source>
</evidence>
<dbReference type="OrthoDB" id="310030at2759"/>
<organism evidence="12 13">
    <name type="scientific">Rhodotorula mucilaginosa</name>
    <name type="common">Yeast</name>
    <name type="synonym">Rhodotorula rubra</name>
    <dbReference type="NCBI Taxonomy" id="5537"/>
    <lineage>
        <taxon>Eukaryota</taxon>
        <taxon>Fungi</taxon>
        <taxon>Dikarya</taxon>
        <taxon>Basidiomycota</taxon>
        <taxon>Pucciniomycotina</taxon>
        <taxon>Microbotryomycetes</taxon>
        <taxon>Sporidiobolales</taxon>
        <taxon>Sporidiobolaceae</taxon>
        <taxon>Rhodotorula</taxon>
    </lineage>
</organism>
<comment type="similarity">
    <text evidence="4 10">Belongs to the OST1 family.</text>
</comment>
<evidence type="ECO:0000256" key="8">
    <source>
        <dbReference type="ARBA" id="ARBA00022989"/>
    </source>
</evidence>
<accession>A0A9P6VZN9</accession>
<dbReference type="EMBL" id="PUHQ01000064">
    <property type="protein sequence ID" value="KAG0658568.1"/>
    <property type="molecule type" value="Genomic_DNA"/>
</dbReference>
<dbReference type="AlphaFoldDB" id="A0A9P6VZN9"/>
<feature type="region of interest" description="Disordered" evidence="11">
    <location>
        <begin position="42"/>
        <end position="62"/>
    </location>
</feature>
<evidence type="ECO:0000256" key="1">
    <source>
        <dbReference type="ARBA" id="ARBA00002791"/>
    </source>
</evidence>
<evidence type="ECO:0000313" key="13">
    <source>
        <dbReference type="Proteomes" id="UP000777482"/>
    </source>
</evidence>
<gene>
    <name evidence="12" type="primary">OST1</name>
    <name evidence="12" type="ORF">C6P46_005688</name>
</gene>
<keyword evidence="6 10" id="KW-0732">Signal</keyword>
<keyword evidence="8" id="KW-1133">Transmembrane helix</keyword>
<proteinExistence type="inferred from homology"/>
<name>A0A9P6VZN9_RHOMI</name>
<comment type="subcellular location">
    <subcellularLocation>
        <location evidence="2 10">Endoplasmic reticulum membrane</location>
        <topology evidence="2 10">Single-pass type I membrane protein</topology>
    </subcellularLocation>
</comment>
<sequence length="581" mass="62709">MAIRTAASSGPSCWSFSSMARLLSTVTAFTALAAAPAHARAQAQQQHFSEQPRHGSTASADSAWAPTSVLSTIQLGGSLTRSSAVYSLEKRDSSHGGDSHRWTTAVRGAHQGGWVEATTGKGTSKRKIEMLPAAVDDDLTLYSLDLAPESDSGATSLAVTVSSVQSHQTVPLPAKLAQNAESVYLLWKGDLLAPIAGLPADQRRHVKEIKVRVKTPTPRIVSYETPEGFEAHQQTGSATLTFTSKPGVDFSTLSEQIAAVHFQQPEAVAAIRKLDRIVELSHWGNNLAIQDTIDLFNAGPELDGQFARIDFQKASMMRRQGITAIPSLSLSLPSSASNPYFYDLVGNVSTSHFRSSSSFSSNGILPSQQQKKRNSHTPAVLELKPRYPILGGWNYSFTIGYDLPLGEFVRTRAEKGSGKYLAAVPFLTPIKDVAIDAVRVEIRLPEGARWGFSSSAFYGLGSSQTDSSRPRVCARSDIHVHTPFPMSTVSYPAFVPSLFGKHHTVQEGGAVSWTYLDSTGRPTVVLTKEGCTDMHGGDVLIEYTLPFYVDWFQKPIACASVLASLFVAIALAKRVKTTIPS</sequence>
<evidence type="ECO:0000313" key="12">
    <source>
        <dbReference type="EMBL" id="KAG0658568.1"/>
    </source>
</evidence>
<evidence type="ECO:0000256" key="10">
    <source>
        <dbReference type="RuleBase" id="RU361143"/>
    </source>
</evidence>
<evidence type="ECO:0000256" key="6">
    <source>
        <dbReference type="ARBA" id="ARBA00022729"/>
    </source>
</evidence>
<feature type="chain" id="PRO_5040533613" description="Dolichyl-diphosphooligosaccharide--protein glycosyltransferase subunit 1" evidence="10">
    <location>
        <begin position="29"/>
        <end position="581"/>
    </location>
</feature>
<feature type="region of interest" description="Disordered" evidence="11">
    <location>
        <begin position="356"/>
        <end position="377"/>
    </location>
</feature>
<dbReference type="Proteomes" id="UP000777482">
    <property type="component" value="Unassembled WGS sequence"/>
</dbReference>
<evidence type="ECO:0000256" key="4">
    <source>
        <dbReference type="ARBA" id="ARBA00008905"/>
    </source>
</evidence>
<keyword evidence="7 10" id="KW-0256">Endoplasmic reticulum</keyword>
<dbReference type="InterPro" id="IPR007676">
    <property type="entry name" value="Ribophorin_I"/>
</dbReference>
<evidence type="ECO:0000256" key="9">
    <source>
        <dbReference type="ARBA" id="ARBA00023136"/>
    </source>
</evidence>
<evidence type="ECO:0000256" key="3">
    <source>
        <dbReference type="ARBA" id="ARBA00004922"/>
    </source>
</evidence>
<comment type="caution">
    <text evidence="12">The sequence shown here is derived from an EMBL/GenBank/DDBJ whole genome shotgun (WGS) entry which is preliminary data.</text>
</comment>
<dbReference type="Pfam" id="PF04597">
    <property type="entry name" value="Ribophorin_I"/>
    <property type="match status" value="2"/>
</dbReference>
<keyword evidence="5" id="KW-0812">Transmembrane</keyword>